<sequence length="263" mass="29898">MILHLAANIPLAVCTVILRRFFRSYTKGRIAIAAASSSVPSITTVAILSGSFVCLYHLFQKSGLVKIVLRGRFSNILRHSKHTIKRKLKSKSWLLQYLSFCRQGAERLQSSTENSFPIMQEVMGSICDTGELSETPSLSIITKRSTCSVQNLYNFNCSNNAFEYNGSDHDLVLTRRRVTRNLVQTPPLKSLGTNLACGDRSWRQTRKMRTTGQNIFKIGLNTSQDVFPSKRTTRRHSERIRKICKFQKITRTTRSGRVYARIT</sequence>
<accession>A0ABD1E9M6</accession>
<proteinExistence type="predicted"/>
<evidence type="ECO:0000313" key="2">
    <source>
        <dbReference type="Proteomes" id="UP001566132"/>
    </source>
</evidence>
<dbReference type="AlphaFoldDB" id="A0ABD1E9M6"/>
<comment type="caution">
    <text evidence="1">The sequence shown here is derived from an EMBL/GenBank/DDBJ whole genome shotgun (WGS) entry which is preliminary data.</text>
</comment>
<keyword evidence="2" id="KW-1185">Reference proteome</keyword>
<dbReference type="Proteomes" id="UP001566132">
    <property type="component" value="Unassembled WGS sequence"/>
</dbReference>
<protein>
    <submittedName>
        <fullName evidence="1">Uncharacterized protein</fullName>
    </submittedName>
</protein>
<reference evidence="1 2" key="1">
    <citation type="submission" date="2024-05" db="EMBL/GenBank/DDBJ databases">
        <title>Genetic variation in Jamaican populations of the coffee berry borer (Hypothenemus hampei).</title>
        <authorList>
            <person name="Errbii M."/>
            <person name="Myrie A."/>
        </authorList>
    </citation>
    <scope>NUCLEOTIDE SEQUENCE [LARGE SCALE GENOMIC DNA]</scope>
    <source>
        <strain evidence="1">JA-Hopewell-2020-01-JO</strain>
        <tissue evidence="1">Whole body</tissue>
    </source>
</reference>
<dbReference type="EMBL" id="JBDJPC010000011">
    <property type="protein sequence ID" value="KAL1489806.1"/>
    <property type="molecule type" value="Genomic_DNA"/>
</dbReference>
<organism evidence="1 2">
    <name type="scientific">Hypothenemus hampei</name>
    <name type="common">Coffee berry borer</name>
    <dbReference type="NCBI Taxonomy" id="57062"/>
    <lineage>
        <taxon>Eukaryota</taxon>
        <taxon>Metazoa</taxon>
        <taxon>Ecdysozoa</taxon>
        <taxon>Arthropoda</taxon>
        <taxon>Hexapoda</taxon>
        <taxon>Insecta</taxon>
        <taxon>Pterygota</taxon>
        <taxon>Neoptera</taxon>
        <taxon>Endopterygota</taxon>
        <taxon>Coleoptera</taxon>
        <taxon>Polyphaga</taxon>
        <taxon>Cucujiformia</taxon>
        <taxon>Curculionidae</taxon>
        <taxon>Scolytinae</taxon>
        <taxon>Hypothenemus</taxon>
    </lineage>
</organism>
<evidence type="ECO:0000313" key="1">
    <source>
        <dbReference type="EMBL" id="KAL1489806.1"/>
    </source>
</evidence>
<gene>
    <name evidence="1" type="ORF">ABEB36_013738</name>
</gene>
<name>A0ABD1E9M6_HYPHA</name>